<gene>
    <name evidence="4" type="ORF">PLXY2_LOCUS9571</name>
</gene>
<organism evidence="4 5">
    <name type="scientific">Plutella xylostella</name>
    <name type="common">Diamondback moth</name>
    <name type="synonym">Plutella maculipennis</name>
    <dbReference type="NCBI Taxonomy" id="51655"/>
    <lineage>
        <taxon>Eukaryota</taxon>
        <taxon>Metazoa</taxon>
        <taxon>Ecdysozoa</taxon>
        <taxon>Arthropoda</taxon>
        <taxon>Hexapoda</taxon>
        <taxon>Insecta</taxon>
        <taxon>Pterygota</taxon>
        <taxon>Neoptera</taxon>
        <taxon>Endopterygota</taxon>
        <taxon>Lepidoptera</taxon>
        <taxon>Glossata</taxon>
        <taxon>Ditrysia</taxon>
        <taxon>Yponomeutoidea</taxon>
        <taxon>Plutellidae</taxon>
        <taxon>Plutella</taxon>
    </lineage>
</organism>
<evidence type="ECO:0000256" key="2">
    <source>
        <dbReference type="SAM" id="SignalP"/>
    </source>
</evidence>
<proteinExistence type="predicted"/>
<dbReference type="Proteomes" id="UP000653454">
    <property type="component" value="Unassembled WGS sequence"/>
</dbReference>
<evidence type="ECO:0000259" key="3">
    <source>
        <dbReference type="Pfam" id="PF03067"/>
    </source>
</evidence>
<dbReference type="Pfam" id="PF03067">
    <property type="entry name" value="LPMO_10"/>
    <property type="match status" value="1"/>
</dbReference>
<dbReference type="PANTHER" id="PTHR21113">
    <property type="entry name" value="AGAP001705-PA"/>
    <property type="match status" value="1"/>
</dbReference>
<dbReference type="PANTHER" id="PTHR21113:SF4">
    <property type="entry name" value="CHITIN-BINDING TYPE-4 DOMAIN-CONTAINING PROTEIN"/>
    <property type="match status" value="1"/>
</dbReference>
<comment type="caution">
    <text evidence="4">The sequence shown here is derived from an EMBL/GenBank/DDBJ whole genome shotgun (WGS) entry which is preliminary data.</text>
</comment>
<dbReference type="EMBL" id="CAJHNJ030000038">
    <property type="protein sequence ID" value="CAG9129584.1"/>
    <property type="molecule type" value="Genomic_DNA"/>
</dbReference>
<accession>A0A8S4FR67</accession>
<feature type="chain" id="PRO_5035837059" evidence="2">
    <location>
        <begin position="20"/>
        <end position="280"/>
    </location>
</feature>
<feature type="coiled-coil region" evidence="1">
    <location>
        <begin position="250"/>
        <end position="277"/>
    </location>
</feature>
<sequence length="280" mass="31111">MSLSLLLLACLGHSRVVHHETTKLFHHSIIHSFICHQMSLSLLLLACLTAGAAGHGRLLDPPGRSTAWRLGFPTEKYGDDAGLNCGGFWNQWGVHKGKCGICGDAYELPTPRPHELGGKYGSGLVVSNYHPGASIPVTVDLTRSHLGYWELRLCDDPQNNDQECFDQHVLELEDGGTKYYPIEGSKKYELTYRLPPGLVCDHCVLQWKYTAGNNWGVCEDGQQMVGCGNQEQFRACSDISITTMKSGAERFNLVESLDKKEEEYEEYESNDVDIDAEGDE</sequence>
<evidence type="ECO:0000313" key="4">
    <source>
        <dbReference type="EMBL" id="CAG9129584.1"/>
    </source>
</evidence>
<keyword evidence="2" id="KW-0732">Signal</keyword>
<name>A0A8S4FR67_PLUXY</name>
<dbReference type="InterPro" id="IPR004302">
    <property type="entry name" value="Cellulose/chitin-bd_N"/>
</dbReference>
<protein>
    <submittedName>
        <fullName evidence="4">(diamondback moth) hypothetical protein</fullName>
    </submittedName>
</protein>
<evidence type="ECO:0000313" key="5">
    <source>
        <dbReference type="Proteomes" id="UP000653454"/>
    </source>
</evidence>
<reference evidence="4" key="1">
    <citation type="submission" date="2020-11" db="EMBL/GenBank/DDBJ databases">
        <authorList>
            <person name="Whiteford S."/>
        </authorList>
    </citation>
    <scope>NUCLEOTIDE SEQUENCE</scope>
</reference>
<feature type="signal peptide" evidence="2">
    <location>
        <begin position="1"/>
        <end position="19"/>
    </location>
</feature>
<feature type="domain" description="Chitin-binding type-4" evidence="3">
    <location>
        <begin position="55"/>
        <end position="239"/>
    </location>
</feature>
<keyword evidence="5" id="KW-1185">Reference proteome</keyword>
<evidence type="ECO:0000256" key="1">
    <source>
        <dbReference type="SAM" id="Coils"/>
    </source>
</evidence>
<dbReference type="AlphaFoldDB" id="A0A8S4FR67"/>
<keyword evidence="1" id="KW-0175">Coiled coil</keyword>